<gene>
    <name evidence="2" type="ORF">METZ01_LOCUS28553</name>
</gene>
<feature type="transmembrane region" description="Helical" evidence="1">
    <location>
        <begin position="42"/>
        <end position="63"/>
    </location>
</feature>
<proteinExistence type="predicted"/>
<dbReference type="AlphaFoldDB" id="A0A381QBD4"/>
<sequence>MIKYCNRIIISVFMIMNNYLLACATCYGAPDDPASKSLNYAIIVLLAFIGSVLLGLILSIFSIRNKSKAIISD</sequence>
<keyword evidence="1" id="KW-0472">Membrane</keyword>
<keyword evidence="1" id="KW-1133">Transmembrane helix</keyword>
<keyword evidence="1" id="KW-0812">Transmembrane</keyword>
<feature type="transmembrane region" description="Helical" evidence="1">
    <location>
        <begin position="7"/>
        <end position="30"/>
    </location>
</feature>
<name>A0A381QBD4_9ZZZZ</name>
<protein>
    <submittedName>
        <fullName evidence="2">Uncharacterized protein</fullName>
    </submittedName>
</protein>
<organism evidence="2">
    <name type="scientific">marine metagenome</name>
    <dbReference type="NCBI Taxonomy" id="408172"/>
    <lineage>
        <taxon>unclassified sequences</taxon>
        <taxon>metagenomes</taxon>
        <taxon>ecological metagenomes</taxon>
    </lineage>
</organism>
<reference evidence="2" key="1">
    <citation type="submission" date="2018-05" db="EMBL/GenBank/DDBJ databases">
        <authorList>
            <person name="Lanie J.A."/>
            <person name="Ng W.-L."/>
            <person name="Kazmierczak K.M."/>
            <person name="Andrzejewski T.M."/>
            <person name="Davidsen T.M."/>
            <person name="Wayne K.J."/>
            <person name="Tettelin H."/>
            <person name="Glass J.I."/>
            <person name="Rusch D."/>
            <person name="Podicherti R."/>
            <person name="Tsui H.-C.T."/>
            <person name="Winkler M.E."/>
        </authorList>
    </citation>
    <scope>NUCLEOTIDE SEQUENCE</scope>
</reference>
<evidence type="ECO:0000256" key="1">
    <source>
        <dbReference type="SAM" id="Phobius"/>
    </source>
</evidence>
<dbReference type="EMBL" id="UINC01001255">
    <property type="protein sequence ID" value="SUZ75699.1"/>
    <property type="molecule type" value="Genomic_DNA"/>
</dbReference>
<evidence type="ECO:0000313" key="2">
    <source>
        <dbReference type="EMBL" id="SUZ75699.1"/>
    </source>
</evidence>
<accession>A0A381QBD4</accession>